<evidence type="ECO:0000256" key="5">
    <source>
        <dbReference type="ARBA" id="ARBA00022989"/>
    </source>
</evidence>
<feature type="transmembrane region" description="Helical" evidence="7">
    <location>
        <begin position="176"/>
        <end position="195"/>
    </location>
</feature>
<dbReference type="Proteomes" id="UP000608530">
    <property type="component" value="Unassembled WGS sequence"/>
</dbReference>
<dbReference type="SUPFAM" id="SSF161098">
    <property type="entry name" value="MetI-like"/>
    <property type="match status" value="1"/>
</dbReference>
<dbReference type="PANTHER" id="PTHR43163">
    <property type="entry name" value="DIPEPTIDE TRANSPORT SYSTEM PERMEASE PROTEIN DPPB-RELATED"/>
    <property type="match status" value="1"/>
</dbReference>
<gene>
    <name evidence="9" type="ORF">JD276_15360</name>
</gene>
<organism evidence="9 10">
    <name type="scientific">Leucobacter chromiisoli</name>
    <dbReference type="NCBI Taxonomy" id="2796471"/>
    <lineage>
        <taxon>Bacteria</taxon>
        <taxon>Bacillati</taxon>
        <taxon>Actinomycetota</taxon>
        <taxon>Actinomycetes</taxon>
        <taxon>Micrococcales</taxon>
        <taxon>Microbacteriaceae</taxon>
        <taxon>Leucobacter</taxon>
    </lineage>
</organism>
<feature type="transmembrane region" description="Helical" evidence="7">
    <location>
        <begin position="100"/>
        <end position="120"/>
    </location>
</feature>
<protein>
    <submittedName>
        <fullName evidence="9">ABC transporter permease</fullName>
    </submittedName>
</protein>
<dbReference type="GO" id="GO:0005886">
    <property type="term" value="C:plasma membrane"/>
    <property type="evidence" value="ECO:0007669"/>
    <property type="project" value="UniProtKB-SubCell"/>
</dbReference>
<dbReference type="PROSITE" id="PS50928">
    <property type="entry name" value="ABC_TM1"/>
    <property type="match status" value="1"/>
</dbReference>
<keyword evidence="6 7" id="KW-0472">Membrane</keyword>
<feature type="transmembrane region" description="Helical" evidence="7">
    <location>
        <begin position="234"/>
        <end position="259"/>
    </location>
</feature>
<feature type="transmembrane region" description="Helical" evidence="7">
    <location>
        <begin position="12"/>
        <end position="30"/>
    </location>
</feature>
<feature type="transmembrane region" description="Helical" evidence="7">
    <location>
        <begin position="279"/>
        <end position="302"/>
    </location>
</feature>
<evidence type="ECO:0000256" key="1">
    <source>
        <dbReference type="ARBA" id="ARBA00004651"/>
    </source>
</evidence>
<comment type="similarity">
    <text evidence="7">Belongs to the binding-protein-dependent transport system permease family.</text>
</comment>
<keyword evidence="10" id="KW-1185">Reference proteome</keyword>
<accession>A0A934QAY4</accession>
<dbReference type="InterPro" id="IPR045621">
    <property type="entry name" value="BPD_transp_1_N"/>
</dbReference>
<comment type="subcellular location">
    <subcellularLocation>
        <location evidence="1 7">Cell membrane</location>
        <topology evidence="1 7">Multi-pass membrane protein</topology>
    </subcellularLocation>
</comment>
<dbReference type="RefSeq" id="WP_200116545.1">
    <property type="nucleotide sequence ID" value="NZ_JAEHOH010000029.1"/>
</dbReference>
<keyword evidence="3" id="KW-1003">Cell membrane</keyword>
<evidence type="ECO:0000256" key="6">
    <source>
        <dbReference type="ARBA" id="ARBA00023136"/>
    </source>
</evidence>
<dbReference type="PANTHER" id="PTHR43163:SF6">
    <property type="entry name" value="DIPEPTIDE TRANSPORT SYSTEM PERMEASE PROTEIN DPPB-RELATED"/>
    <property type="match status" value="1"/>
</dbReference>
<dbReference type="Gene3D" id="1.10.3720.10">
    <property type="entry name" value="MetI-like"/>
    <property type="match status" value="1"/>
</dbReference>
<sequence length="311" mass="33301">MAVSLMKRVGGALVTLLVTSFVVYGALYLVPGDPVATLLRGRKVTPEAVAAVRDQYRLDDPFLVRYWDWLTGFVTGDFGQSLQFRQDVAGLIASRLPTTALLIGLSALLIVIVGLMLGLLSALKPGWVDRSLVATTSIASSVPVFIGALLLIYIFSAQLSWFPAFGSGGGSLLERIHHLTLPALALALSYAGIVARVSRSSFRREATSTRLDAARARGITGPYLLRHHVVRNGLVPVLTLSGSLIAGLLVTSQIVEVAFGLNGLGSLLVESVRSIDFSVVQAIAMIIVAAFILTNMVIDLLLPLIDPRMRR</sequence>
<dbReference type="Pfam" id="PF00528">
    <property type="entry name" value="BPD_transp_1"/>
    <property type="match status" value="1"/>
</dbReference>
<evidence type="ECO:0000256" key="2">
    <source>
        <dbReference type="ARBA" id="ARBA00022448"/>
    </source>
</evidence>
<evidence type="ECO:0000313" key="9">
    <source>
        <dbReference type="EMBL" id="MBK0420406.1"/>
    </source>
</evidence>
<evidence type="ECO:0000256" key="7">
    <source>
        <dbReference type="RuleBase" id="RU363032"/>
    </source>
</evidence>
<feature type="transmembrane region" description="Helical" evidence="7">
    <location>
        <begin position="132"/>
        <end position="156"/>
    </location>
</feature>
<dbReference type="EMBL" id="JAEHOH010000029">
    <property type="protein sequence ID" value="MBK0420406.1"/>
    <property type="molecule type" value="Genomic_DNA"/>
</dbReference>
<name>A0A934QAY4_9MICO</name>
<comment type="caution">
    <text evidence="9">The sequence shown here is derived from an EMBL/GenBank/DDBJ whole genome shotgun (WGS) entry which is preliminary data.</text>
</comment>
<evidence type="ECO:0000256" key="3">
    <source>
        <dbReference type="ARBA" id="ARBA00022475"/>
    </source>
</evidence>
<dbReference type="InterPro" id="IPR035906">
    <property type="entry name" value="MetI-like_sf"/>
</dbReference>
<keyword evidence="4 7" id="KW-0812">Transmembrane</keyword>
<reference evidence="9" key="1">
    <citation type="submission" date="2020-12" db="EMBL/GenBank/DDBJ databases">
        <title>Leucobacter sp. CAS1, isolated from Chromium sludge.</title>
        <authorList>
            <person name="Xu Z."/>
        </authorList>
    </citation>
    <scope>NUCLEOTIDE SEQUENCE</scope>
    <source>
        <strain evidence="9">CSA1</strain>
    </source>
</reference>
<keyword evidence="5 7" id="KW-1133">Transmembrane helix</keyword>
<dbReference type="CDD" id="cd06261">
    <property type="entry name" value="TM_PBP2"/>
    <property type="match status" value="1"/>
</dbReference>
<dbReference type="InterPro" id="IPR000515">
    <property type="entry name" value="MetI-like"/>
</dbReference>
<keyword evidence="2 7" id="KW-0813">Transport</keyword>
<dbReference type="Pfam" id="PF19300">
    <property type="entry name" value="BPD_transp_1_N"/>
    <property type="match status" value="1"/>
</dbReference>
<evidence type="ECO:0000256" key="4">
    <source>
        <dbReference type="ARBA" id="ARBA00022692"/>
    </source>
</evidence>
<evidence type="ECO:0000313" key="10">
    <source>
        <dbReference type="Proteomes" id="UP000608530"/>
    </source>
</evidence>
<dbReference type="AlphaFoldDB" id="A0A934QAY4"/>
<feature type="domain" description="ABC transmembrane type-1" evidence="8">
    <location>
        <begin position="96"/>
        <end position="298"/>
    </location>
</feature>
<evidence type="ECO:0000259" key="8">
    <source>
        <dbReference type="PROSITE" id="PS50928"/>
    </source>
</evidence>
<dbReference type="GO" id="GO:0055085">
    <property type="term" value="P:transmembrane transport"/>
    <property type="evidence" value="ECO:0007669"/>
    <property type="project" value="InterPro"/>
</dbReference>
<proteinExistence type="inferred from homology"/>